<dbReference type="InterPro" id="IPR002347">
    <property type="entry name" value="SDR_fam"/>
</dbReference>
<keyword evidence="5" id="KW-1185">Reference proteome</keyword>
<dbReference type="PRINTS" id="PR00080">
    <property type="entry name" value="SDRFAMILY"/>
</dbReference>
<dbReference type="PROSITE" id="PS00061">
    <property type="entry name" value="ADH_SHORT"/>
    <property type="match status" value="1"/>
</dbReference>
<dbReference type="CDD" id="cd05233">
    <property type="entry name" value="SDR_c"/>
    <property type="match status" value="1"/>
</dbReference>
<proteinExistence type="inferred from homology"/>
<dbReference type="Pfam" id="PF00106">
    <property type="entry name" value="adh_short"/>
    <property type="match status" value="1"/>
</dbReference>
<evidence type="ECO:0000256" key="1">
    <source>
        <dbReference type="ARBA" id="ARBA00006484"/>
    </source>
</evidence>
<dbReference type="EC" id="1.-.-.-" evidence="4"/>
<protein>
    <submittedName>
        <fullName evidence="4">SDR family NAD(P)-dependent oxidoreductase</fullName>
        <ecNumber evidence="4">1.-.-.-</ecNumber>
    </submittedName>
</protein>
<dbReference type="PANTHER" id="PTHR44196">
    <property type="entry name" value="DEHYDROGENASE/REDUCTASE SDR FAMILY MEMBER 7B"/>
    <property type="match status" value="1"/>
</dbReference>
<reference evidence="4 5" key="1">
    <citation type="submission" date="2024-08" db="EMBL/GenBank/DDBJ databases">
        <title>Two novel Cytobacillus novel species.</title>
        <authorList>
            <person name="Liu G."/>
        </authorList>
    </citation>
    <scope>NUCLEOTIDE SEQUENCE [LARGE SCALE GENOMIC DNA]</scope>
    <source>
        <strain evidence="4 5">FJAT-53684</strain>
    </source>
</reference>
<dbReference type="InterPro" id="IPR020904">
    <property type="entry name" value="Sc_DH/Rdtase_CS"/>
</dbReference>
<name>A0ABW6K3J3_9BACI</name>
<comment type="similarity">
    <text evidence="1 3">Belongs to the short-chain dehydrogenases/reductases (SDR) family.</text>
</comment>
<organism evidence="4 5">
    <name type="scientific">Cytobacillus mangrovibacter</name>
    <dbReference type="NCBI Taxonomy" id="3299024"/>
    <lineage>
        <taxon>Bacteria</taxon>
        <taxon>Bacillati</taxon>
        <taxon>Bacillota</taxon>
        <taxon>Bacilli</taxon>
        <taxon>Bacillales</taxon>
        <taxon>Bacillaceae</taxon>
        <taxon>Cytobacillus</taxon>
    </lineage>
</organism>
<keyword evidence="2 4" id="KW-0560">Oxidoreductase</keyword>
<gene>
    <name evidence="4" type="ORF">ACFYKT_20715</name>
</gene>
<dbReference type="GO" id="GO:0016491">
    <property type="term" value="F:oxidoreductase activity"/>
    <property type="evidence" value="ECO:0007669"/>
    <property type="project" value="UniProtKB-KW"/>
</dbReference>
<accession>A0ABW6K3J3</accession>
<evidence type="ECO:0000256" key="3">
    <source>
        <dbReference type="RuleBase" id="RU000363"/>
    </source>
</evidence>
<dbReference type="SUPFAM" id="SSF51735">
    <property type="entry name" value="NAD(P)-binding Rossmann-fold domains"/>
    <property type="match status" value="1"/>
</dbReference>
<dbReference type="PANTHER" id="PTHR44196:SF1">
    <property type="entry name" value="DEHYDROGENASE_REDUCTASE SDR FAMILY MEMBER 7B"/>
    <property type="match status" value="1"/>
</dbReference>
<evidence type="ECO:0000313" key="5">
    <source>
        <dbReference type="Proteomes" id="UP001601058"/>
    </source>
</evidence>
<dbReference type="PRINTS" id="PR00081">
    <property type="entry name" value="GDHRDH"/>
</dbReference>
<dbReference type="Proteomes" id="UP001601058">
    <property type="component" value="Unassembled WGS sequence"/>
</dbReference>
<sequence>MKSIIITGAGSGLGKELAFLYGQQGFHLILIGRTLEKLKAVESQIRAMNGHADSFVLDITDQTAIQTFMDGIRGRFHLYGLINNAGVGHFGPFENIAPSEMKEMLATNVLGPLYLSQALLPSLVEEKEGFLMNIISTAGLKGKVNEAGYVTSKFAIRGLTESLQKEYEHTDVKIKAVYMGGMDTPFWDFNDHIKDKSRLRSPAKIAEMIVARMDEDTIIIE</sequence>
<dbReference type="Gene3D" id="3.40.50.720">
    <property type="entry name" value="NAD(P)-binding Rossmann-like Domain"/>
    <property type="match status" value="1"/>
</dbReference>
<evidence type="ECO:0000256" key="2">
    <source>
        <dbReference type="ARBA" id="ARBA00023002"/>
    </source>
</evidence>
<dbReference type="EMBL" id="JBIACJ010000019">
    <property type="protein sequence ID" value="MFE8698719.1"/>
    <property type="molecule type" value="Genomic_DNA"/>
</dbReference>
<dbReference type="InterPro" id="IPR036291">
    <property type="entry name" value="NAD(P)-bd_dom_sf"/>
</dbReference>
<dbReference type="RefSeq" id="WP_389223572.1">
    <property type="nucleotide sequence ID" value="NZ_JBIACJ010000019.1"/>
</dbReference>
<evidence type="ECO:0000313" key="4">
    <source>
        <dbReference type="EMBL" id="MFE8698719.1"/>
    </source>
</evidence>
<comment type="caution">
    <text evidence="4">The sequence shown here is derived from an EMBL/GenBank/DDBJ whole genome shotgun (WGS) entry which is preliminary data.</text>
</comment>